<dbReference type="InterPro" id="IPR006941">
    <property type="entry name" value="RNase_CAF1"/>
</dbReference>
<evidence type="ECO:0000256" key="9">
    <source>
        <dbReference type="ARBA" id="ARBA00022722"/>
    </source>
</evidence>
<evidence type="ECO:0000256" key="2">
    <source>
        <dbReference type="ARBA" id="ARBA00001968"/>
    </source>
</evidence>
<comment type="function">
    <text evidence="17">Ubiquitous transcription factor required for a diverse set of processes. It is a component of the CCR4 complex involved in the control of gene expression.</text>
</comment>
<dbReference type="Gramene" id="rna30670">
    <property type="protein sequence ID" value="RHN55482.1"/>
    <property type="gene ID" value="gene30670"/>
</dbReference>
<dbReference type="Proteomes" id="UP000265566">
    <property type="component" value="Chromosome 5"/>
</dbReference>
<dbReference type="AlphaFoldDB" id="A0A396HQ65"/>
<dbReference type="SUPFAM" id="SSF53098">
    <property type="entry name" value="Ribonuclease H-like"/>
    <property type="match status" value="1"/>
</dbReference>
<proteinExistence type="inferred from homology"/>
<evidence type="ECO:0000256" key="8">
    <source>
        <dbReference type="ARBA" id="ARBA00022490"/>
    </source>
</evidence>
<gene>
    <name evidence="18" type="ORF">MtrunA17_Chr5g0418281</name>
</gene>
<dbReference type="EMBL" id="PSQE01000005">
    <property type="protein sequence ID" value="RHN55482.1"/>
    <property type="molecule type" value="Genomic_DNA"/>
</dbReference>
<evidence type="ECO:0000256" key="12">
    <source>
        <dbReference type="ARBA" id="ARBA00022839"/>
    </source>
</evidence>
<evidence type="ECO:0000313" key="18">
    <source>
        <dbReference type="EMBL" id="RHN55482.1"/>
    </source>
</evidence>
<dbReference type="GO" id="GO:0004535">
    <property type="term" value="F:poly(A)-specific ribonuclease activity"/>
    <property type="evidence" value="ECO:0007669"/>
    <property type="project" value="UniProtKB-EC"/>
</dbReference>
<keyword evidence="16" id="KW-0539">Nucleus</keyword>
<dbReference type="GO" id="GO:0005737">
    <property type="term" value="C:cytoplasm"/>
    <property type="evidence" value="ECO:0007669"/>
    <property type="project" value="UniProtKB-SubCell"/>
</dbReference>
<keyword evidence="15" id="KW-0804">Transcription</keyword>
<keyword evidence="12" id="KW-0269">Exonuclease</keyword>
<dbReference type="OMA" id="THRSCIC"/>
<dbReference type="Pfam" id="PF04857">
    <property type="entry name" value="CAF1"/>
    <property type="match status" value="2"/>
</dbReference>
<dbReference type="Gene3D" id="3.30.420.10">
    <property type="entry name" value="Ribonuclease H-like superfamily/Ribonuclease H"/>
    <property type="match status" value="1"/>
</dbReference>
<comment type="similarity">
    <text evidence="5">Belongs to the CAF1 family.</text>
</comment>
<evidence type="ECO:0000256" key="15">
    <source>
        <dbReference type="ARBA" id="ARBA00023163"/>
    </source>
</evidence>
<keyword evidence="8" id="KW-0963">Cytoplasm</keyword>
<keyword evidence="9" id="KW-0540">Nuclease</keyword>
<evidence type="ECO:0000256" key="14">
    <source>
        <dbReference type="ARBA" id="ARBA00023015"/>
    </source>
</evidence>
<sequence>MTKTCMLSEELSKPIIVREVWAHNLEYEFHLIRDVLPEYGECSLVSIDTEFPGVIHTPKVDHRHLQPSDYYRCVLKPNVDDLKLIQLGLTLIDDCGQLPDFDTDNRYIWQFNFCDFNVERDPHNKDSIDLLRRQGIDFNRCVSQGVDSFRFAELMLKSGLMFKKSMTWVTFHGAYDFAYLVKILIRRNLPDTLKEFLNILEILFGRNIYDMKHMIRYSNALYGGLDRVASTLKVDRVVGKCHQSGSDSLLTWHTFDKLVQTHFSHREFEKYAGVVFGLEVPR</sequence>
<evidence type="ECO:0000256" key="7">
    <source>
        <dbReference type="ARBA" id="ARBA00012161"/>
    </source>
</evidence>
<dbReference type="GO" id="GO:0003723">
    <property type="term" value="F:RNA binding"/>
    <property type="evidence" value="ECO:0007669"/>
    <property type="project" value="UniProtKB-KW"/>
</dbReference>
<reference evidence="18" key="1">
    <citation type="journal article" date="2018" name="Nat. Plants">
        <title>Whole-genome landscape of Medicago truncatula symbiotic genes.</title>
        <authorList>
            <person name="Pecrix Y."/>
            <person name="Gamas P."/>
            <person name="Carrere S."/>
        </authorList>
    </citation>
    <scope>NUCLEOTIDE SEQUENCE</scope>
    <source>
        <tissue evidence="18">Leaves</tissue>
    </source>
</reference>
<evidence type="ECO:0000256" key="11">
    <source>
        <dbReference type="ARBA" id="ARBA00022801"/>
    </source>
</evidence>
<dbReference type="GO" id="GO:0005634">
    <property type="term" value="C:nucleus"/>
    <property type="evidence" value="ECO:0007669"/>
    <property type="project" value="UniProtKB-SubCell"/>
</dbReference>
<evidence type="ECO:0000256" key="3">
    <source>
        <dbReference type="ARBA" id="ARBA00004123"/>
    </source>
</evidence>
<comment type="subcellular location">
    <subcellularLocation>
        <location evidence="4">Cytoplasm</location>
    </subcellularLocation>
    <subcellularLocation>
        <location evidence="3">Nucleus</location>
    </subcellularLocation>
</comment>
<comment type="caution">
    <text evidence="18">The sequence shown here is derived from an EMBL/GenBank/DDBJ whole genome shotgun (WGS) entry which is preliminary data.</text>
</comment>
<protein>
    <recommendedName>
        <fullName evidence="7">poly(A)-specific ribonuclease</fullName>
        <ecNumber evidence="7">3.1.13.4</ecNumber>
    </recommendedName>
</protein>
<dbReference type="InterPro" id="IPR012337">
    <property type="entry name" value="RNaseH-like_sf"/>
</dbReference>
<evidence type="ECO:0000256" key="10">
    <source>
        <dbReference type="ARBA" id="ARBA00022723"/>
    </source>
</evidence>
<evidence type="ECO:0000256" key="6">
    <source>
        <dbReference type="ARBA" id="ARBA00011757"/>
    </source>
</evidence>
<evidence type="ECO:0000256" key="4">
    <source>
        <dbReference type="ARBA" id="ARBA00004496"/>
    </source>
</evidence>
<evidence type="ECO:0000256" key="1">
    <source>
        <dbReference type="ARBA" id="ARBA00001663"/>
    </source>
</evidence>
<comment type="subunit">
    <text evidence="6">Component of the CCR4-NOT complex, at least composed of CRR4 and CAF1 proteins.</text>
</comment>
<evidence type="ECO:0000256" key="17">
    <source>
        <dbReference type="ARBA" id="ARBA00025148"/>
    </source>
</evidence>
<evidence type="ECO:0000256" key="16">
    <source>
        <dbReference type="ARBA" id="ARBA00023242"/>
    </source>
</evidence>
<accession>A0A396HQ65</accession>
<keyword evidence="11 18" id="KW-0378">Hydrolase</keyword>
<evidence type="ECO:0000256" key="13">
    <source>
        <dbReference type="ARBA" id="ARBA00022884"/>
    </source>
</evidence>
<evidence type="ECO:0000256" key="5">
    <source>
        <dbReference type="ARBA" id="ARBA00008372"/>
    </source>
</evidence>
<comment type="catalytic activity">
    <reaction evidence="1">
        <text>Exonucleolytic cleavage of poly(A) to 5'-AMP.</text>
        <dbReference type="EC" id="3.1.13.4"/>
    </reaction>
</comment>
<keyword evidence="14" id="KW-0805">Transcription regulation</keyword>
<dbReference type="GO" id="GO:0046872">
    <property type="term" value="F:metal ion binding"/>
    <property type="evidence" value="ECO:0007669"/>
    <property type="project" value="UniProtKB-KW"/>
</dbReference>
<dbReference type="EC" id="3.1.13.4" evidence="7"/>
<dbReference type="GO" id="GO:0030014">
    <property type="term" value="C:CCR4-NOT complex"/>
    <property type="evidence" value="ECO:0007669"/>
    <property type="project" value="InterPro"/>
</dbReference>
<dbReference type="PANTHER" id="PTHR10797">
    <property type="entry name" value="CCR4-NOT TRANSCRIPTION COMPLEX SUBUNIT"/>
    <property type="match status" value="1"/>
</dbReference>
<keyword evidence="13" id="KW-0694">RNA-binding</keyword>
<organism evidence="18">
    <name type="scientific">Medicago truncatula</name>
    <name type="common">Barrel medic</name>
    <name type="synonym">Medicago tribuloides</name>
    <dbReference type="NCBI Taxonomy" id="3880"/>
    <lineage>
        <taxon>Eukaryota</taxon>
        <taxon>Viridiplantae</taxon>
        <taxon>Streptophyta</taxon>
        <taxon>Embryophyta</taxon>
        <taxon>Tracheophyta</taxon>
        <taxon>Spermatophyta</taxon>
        <taxon>Magnoliopsida</taxon>
        <taxon>eudicotyledons</taxon>
        <taxon>Gunneridae</taxon>
        <taxon>Pentapetalae</taxon>
        <taxon>rosids</taxon>
        <taxon>fabids</taxon>
        <taxon>Fabales</taxon>
        <taxon>Fabaceae</taxon>
        <taxon>Papilionoideae</taxon>
        <taxon>50 kb inversion clade</taxon>
        <taxon>NPAAA clade</taxon>
        <taxon>Hologalegina</taxon>
        <taxon>IRL clade</taxon>
        <taxon>Trifolieae</taxon>
        <taxon>Medicago</taxon>
    </lineage>
</organism>
<name>A0A396HQ65_MEDTR</name>
<comment type="cofactor">
    <cofactor evidence="2">
        <name>a divalent metal cation</name>
        <dbReference type="ChEBI" id="CHEBI:60240"/>
    </cofactor>
</comment>
<dbReference type="InterPro" id="IPR036397">
    <property type="entry name" value="RNaseH_sf"/>
</dbReference>
<keyword evidence="10" id="KW-0479">Metal-binding</keyword>
<dbReference type="OrthoDB" id="1164111at2759"/>
<dbReference type="InterPro" id="IPR039637">
    <property type="entry name" value="CNOT7/CNOT8/Pop2"/>
</dbReference>